<dbReference type="PRINTS" id="PR00509">
    <property type="entry name" value="PGMPMM"/>
</dbReference>
<evidence type="ECO:0000259" key="12">
    <source>
        <dbReference type="Pfam" id="PF02879"/>
    </source>
</evidence>
<comment type="similarity">
    <text evidence="3 9">Belongs to the phosphohexose mutase family.</text>
</comment>
<evidence type="ECO:0000256" key="3">
    <source>
        <dbReference type="ARBA" id="ARBA00010231"/>
    </source>
</evidence>
<dbReference type="InterPro" id="IPR045244">
    <property type="entry name" value="PGM"/>
</dbReference>
<dbReference type="InterPro" id="IPR005844">
    <property type="entry name" value="A-D-PHexomutase_a/b/a-I"/>
</dbReference>
<dbReference type="EMBL" id="MKGL01000152">
    <property type="protein sequence ID" value="RNF04828.1"/>
    <property type="molecule type" value="Genomic_DNA"/>
</dbReference>
<protein>
    <recommendedName>
        <fullName evidence="4">phosphoglucomutase (alpha-D-glucose-1,6-bisphosphate-dependent)</fullName>
        <ecNumber evidence="4">5.4.2.2</ecNumber>
    </recommendedName>
</protein>
<dbReference type="InterPro" id="IPR016066">
    <property type="entry name" value="A-D-PHexomutase_CS"/>
</dbReference>
<dbReference type="Pfam" id="PF02879">
    <property type="entry name" value="PGM_PMM_II"/>
    <property type="match status" value="1"/>
</dbReference>
<gene>
    <name evidence="14" type="ORF">TraAM80_04959</name>
</gene>
<evidence type="ECO:0000256" key="7">
    <source>
        <dbReference type="ARBA" id="ARBA00022842"/>
    </source>
</evidence>
<evidence type="ECO:0000256" key="10">
    <source>
        <dbReference type="SAM" id="MobiDB-lite"/>
    </source>
</evidence>
<comment type="cofactor">
    <cofactor evidence="2">
        <name>Mg(2+)</name>
        <dbReference type="ChEBI" id="CHEBI:18420"/>
    </cofactor>
</comment>
<dbReference type="InterPro" id="IPR005846">
    <property type="entry name" value="A-D-PHexomutase_a/b/a-III"/>
</dbReference>
<sequence length="489" mass="53578">MLTVTKLPTRPFFDQKPGTSGLRKKVKVFQQENYLSNFIQSTFNAIRKHGITPDTLVLGGDGRYFLAEAIQTIIKVAAANGVSNIWVGKDGILSTPAVSNIIRHRRVGNTRAKGAFILTASHNPGGPEEDFGIKYNTENGGPAPEKISSAIYEETIRIDHVLICPNLGPVNVSEMGEHVFDTLKVSVIDSTEDYVQYMKKIFDFQSIQKLLHRPDFKIRLDALHGVGGPYLKKIFVSVFGLPESVLCGATPLPDFGKHHPDPNLTYAKELVTAMGMDSTGTPLADVVGEVPNFAAAFDGDADRSMILGERFFVTPSDSLAIFAANANVVPFFAQQGGVKAVARSMPTSGAIDRVAEARHFKLFEVPTGWKFFGNLMDSQDLFGGENYNPLVCGEESFGAGSNHIREKDGVWAVLFWLSIIASKNVDSSKPLVGVKEIVEAHWREYGRNYYCRYDYEDVTEESAKAVIGSGAEAAPSGHPHITRKTMRQS</sequence>
<dbReference type="EC" id="5.4.2.2" evidence="4"/>
<name>A0A3S5IR70_TRYRA</name>
<dbReference type="InterPro" id="IPR016055">
    <property type="entry name" value="A-D-PHexomutase_a/b/a-I/II/III"/>
</dbReference>
<evidence type="ECO:0000256" key="2">
    <source>
        <dbReference type="ARBA" id="ARBA00001946"/>
    </source>
</evidence>
<dbReference type="GO" id="GO:0005829">
    <property type="term" value="C:cytosol"/>
    <property type="evidence" value="ECO:0007669"/>
    <property type="project" value="TreeGrafter"/>
</dbReference>
<dbReference type="PANTHER" id="PTHR22573">
    <property type="entry name" value="PHOSPHOHEXOMUTASE FAMILY MEMBER"/>
    <property type="match status" value="1"/>
</dbReference>
<dbReference type="Pfam" id="PF02880">
    <property type="entry name" value="PGM_PMM_III"/>
    <property type="match status" value="1"/>
</dbReference>
<dbReference type="PROSITE" id="PS00710">
    <property type="entry name" value="PGM_PMM"/>
    <property type="match status" value="1"/>
</dbReference>
<dbReference type="OrthoDB" id="2291at2759"/>
<feature type="domain" description="Alpha-D-phosphohexomutase alpha/beta/alpha" evidence="11">
    <location>
        <begin position="15"/>
        <end position="158"/>
    </location>
</feature>
<feature type="compositionally biased region" description="Basic residues" evidence="10">
    <location>
        <begin position="480"/>
        <end position="489"/>
    </location>
</feature>
<keyword evidence="15" id="KW-1185">Reference proteome</keyword>
<evidence type="ECO:0000256" key="4">
    <source>
        <dbReference type="ARBA" id="ARBA00012728"/>
    </source>
</evidence>
<dbReference type="Pfam" id="PF02878">
    <property type="entry name" value="PGM_PMM_I"/>
    <property type="match status" value="1"/>
</dbReference>
<dbReference type="PANTHER" id="PTHR22573:SF2">
    <property type="entry name" value="PHOSPHOGLUCOMUTASE"/>
    <property type="match status" value="1"/>
</dbReference>
<evidence type="ECO:0000259" key="13">
    <source>
        <dbReference type="Pfam" id="PF02880"/>
    </source>
</evidence>
<dbReference type="FunFam" id="3.40.120.10:FF:000005">
    <property type="entry name" value="Phosphoglucomutase 5"/>
    <property type="match status" value="1"/>
</dbReference>
<reference evidence="14 15" key="1">
    <citation type="journal article" date="2018" name="BMC Genomics">
        <title>Genomic comparison of Trypanosoma conorhini and Trypanosoma rangeli to Trypanosoma cruzi strains of high and low virulence.</title>
        <authorList>
            <person name="Bradwell K.R."/>
            <person name="Koparde V.N."/>
            <person name="Matveyev A.V."/>
            <person name="Serrano M.G."/>
            <person name="Alves J.M."/>
            <person name="Parikh H."/>
            <person name="Huang B."/>
            <person name="Lee V."/>
            <person name="Espinosa-Alvarez O."/>
            <person name="Ortiz P.A."/>
            <person name="Costa-Martins A.G."/>
            <person name="Teixeira M.M."/>
            <person name="Buck G.A."/>
        </authorList>
    </citation>
    <scope>NUCLEOTIDE SEQUENCE [LARGE SCALE GENOMIC DNA]</scope>
    <source>
        <strain evidence="14 15">AM80</strain>
    </source>
</reference>
<dbReference type="Gene3D" id="3.30.310.50">
    <property type="entry name" value="Alpha-D-phosphohexomutase, C-terminal domain"/>
    <property type="match status" value="1"/>
</dbReference>
<dbReference type="Gene3D" id="3.40.120.10">
    <property type="entry name" value="Alpha-D-Glucose-1,6-Bisphosphate, subunit A, domain 3"/>
    <property type="match status" value="3"/>
</dbReference>
<evidence type="ECO:0000256" key="5">
    <source>
        <dbReference type="ARBA" id="ARBA00022553"/>
    </source>
</evidence>
<evidence type="ECO:0000256" key="9">
    <source>
        <dbReference type="RuleBase" id="RU004326"/>
    </source>
</evidence>
<evidence type="ECO:0000313" key="15">
    <source>
        <dbReference type="Proteomes" id="UP000283634"/>
    </source>
</evidence>
<keyword evidence="8 14" id="KW-0413">Isomerase</keyword>
<feature type="region of interest" description="Disordered" evidence="10">
    <location>
        <begin position="470"/>
        <end position="489"/>
    </location>
</feature>
<dbReference type="RefSeq" id="XP_029238320.1">
    <property type="nucleotide sequence ID" value="XM_029381858.1"/>
</dbReference>
<dbReference type="AlphaFoldDB" id="A0A3S5IR70"/>
<dbReference type="GO" id="GO:0004614">
    <property type="term" value="F:phosphoglucomutase activity"/>
    <property type="evidence" value="ECO:0007669"/>
    <property type="project" value="UniProtKB-EC"/>
</dbReference>
<evidence type="ECO:0000256" key="1">
    <source>
        <dbReference type="ARBA" id="ARBA00000443"/>
    </source>
</evidence>
<feature type="domain" description="Alpha-D-phosphohexomutase alpha/beta/alpha" evidence="12">
    <location>
        <begin position="193"/>
        <end position="307"/>
    </location>
</feature>
<evidence type="ECO:0000256" key="8">
    <source>
        <dbReference type="ARBA" id="ARBA00023235"/>
    </source>
</evidence>
<dbReference type="OMA" id="WIQDRAN"/>
<keyword evidence="5" id="KW-0597">Phosphoprotein</keyword>
<feature type="domain" description="Alpha-D-phosphohexomutase alpha/beta/alpha" evidence="13">
    <location>
        <begin position="334"/>
        <end position="428"/>
    </location>
</feature>
<evidence type="ECO:0000256" key="6">
    <source>
        <dbReference type="ARBA" id="ARBA00022723"/>
    </source>
</evidence>
<keyword evidence="7 9" id="KW-0460">Magnesium</keyword>
<evidence type="ECO:0000313" key="14">
    <source>
        <dbReference type="EMBL" id="RNF04828.1"/>
    </source>
</evidence>
<dbReference type="InterPro" id="IPR005841">
    <property type="entry name" value="Alpha-D-phosphohexomutase_SF"/>
</dbReference>
<organism evidence="14 15">
    <name type="scientific">Trypanosoma rangeli</name>
    <dbReference type="NCBI Taxonomy" id="5698"/>
    <lineage>
        <taxon>Eukaryota</taxon>
        <taxon>Discoba</taxon>
        <taxon>Euglenozoa</taxon>
        <taxon>Kinetoplastea</taxon>
        <taxon>Metakinetoplastina</taxon>
        <taxon>Trypanosomatida</taxon>
        <taxon>Trypanosomatidae</taxon>
        <taxon>Trypanosoma</taxon>
        <taxon>Herpetosoma</taxon>
    </lineage>
</organism>
<comment type="caution">
    <text evidence="14">The sequence shown here is derived from an EMBL/GenBank/DDBJ whole genome shotgun (WGS) entry which is preliminary data.</text>
</comment>
<dbReference type="FunFam" id="3.40.120.10:FF:000004">
    <property type="entry name" value="Phosphoglucomutase 5"/>
    <property type="match status" value="1"/>
</dbReference>
<dbReference type="GO" id="GO:0005975">
    <property type="term" value="P:carbohydrate metabolic process"/>
    <property type="evidence" value="ECO:0007669"/>
    <property type="project" value="InterPro"/>
</dbReference>
<dbReference type="NCBIfam" id="NF005737">
    <property type="entry name" value="PRK07564.1-1"/>
    <property type="match status" value="1"/>
</dbReference>
<dbReference type="SUPFAM" id="SSF53738">
    <property type="entry name" value="Phosphoglucomutase, first 3 domains"/>
    <property type="match status" value="3"/>
</dbReference>
<proteinExistence type="inferred from homology"/>
<dbReference type="GeneID" id="40328892"/>
<dbReference type="InterPro" id="IPR005845">
    <property type="entry name" value="A-D-PHexomutase_a/b/a-II"/>
</dbReference>
<dbReference type="Proteomes" id="UP000283634">
    <property type="component" value="Unassembled WGS sequence"/>
</dbReference>
<evidence type="ECO:0000259" key="11">
    <source>
        <dbReference type="Pfam" id="PF02878"/>
    </source>
</evidence>
<keyword evidence="6 9" id="KW-0479">Metal-binding</keyword>
<dbReference type="GO" id="GO:0000287">
    <property type="term" value="F:magnesium ion binding"/>
    <property type="evidence" value="ECO:0007669"/>
    <property type="project" value="InterPro"/>
</dbReference>
<comment type="catalytic activity">
    <reaction evidence="1">
        <text>alpha-D-glucose 1-phosphate = alpha-D-glucose 6-phosphate</text>
        <dbReference type="Rhea" id="RHEA:23536"/>
        <dbReference type="ChEBI" id="CHEBI:58225"/>
        <dbReference type="ChEBI" id="CHEBI:58601"/>
        <dbReference type="EC" id="5.4.2.2"/>
    </reaction>
</comment>
<accession>A0A3S5IR70</accession>